<evidence type="ECO:0000313" key="3">
    <source>
        <dbReference type="Proteomes" id="UP000634455"/>
    </source>
</evidence>
<dbReference type="EMBL" id="BMZF01000002">
    <property type="protein sequence ID" value="GHA47237.1"/>
    <property type="molecule type" value="Genomic_DNA"/>
</dbReference>
<dbReference type="SUPFAM" id="SSF158997">
    <property type="entry name" value="Trm112p-like"/>
    <property type="match status" value="1"/>
</dbReference>
<dbReference type="HAMAP" id="MF_01187">
    <property type="entry name" value="UPF0434"/>
    <property type="match status" value="1"/>
</dbReference>
<dbReference type="PANTHER" id="PTHR33505">
    <property type="entry name" value="ZGC:162634"/>
    <property type="match status" value="1"/>
</dbReference>
<comment type="caution">
    <text evidence="2">The sequence shown here is derived from an EMBL/GenBank/DDBJ whole genome shotgun (WGS) entry which is preliminary data.</text>
</comment>
<evidence type="ECO:0000256" key="1">
    <source>
        <dbReference type="HAMAP-Rule" id="MF_01187"/>
    </source>
</evidence>
<sequence>MTDAKTDGPMLEALICPVTGGRLDYDMEKQELVSKRAKCAFPIRNGVPVLLVDEARKLD</sequence>
<dbReference type="Gene3D" id="2.20.25.10">
    <property type="match status" value="1"/>
</dbReference>
<proteinExistence type="inferred from homology"/>
<gene>
    <name evidence="2" type="ORF">GCM10008927_10050</name>
</gene>
<comment type="similarity">
    <text evidence="1">Belongs to the UPF0434 family.</text>
</comment>
<dbReference type="InterPro" id="IPR005651">
    <property type="entry name" value="Trm112-like"/>
</dbReference>
<dbReference type="Proteomes" id="UP000634455">
    <property type="component" value="Unassembled WGS sequence"/>
</dbReference>
<accession>A0ABQ3CWF2</accession>
<protein>
    <recommendedName>
        <fullName evidence="1">UPF0434 protein GCM10008927_10050</fullName>
    </recommendedName>
</protein>
<dbReference type="RefSeq" id="WP_189639506.1">
    <property type="nucleotide sequence ID" value="NZ_BMZF01000002.1"/>
</dbReference>
<name>A0ABQ3CWF2_9RHOB</name>
<keyword evidence="3" id="KW-1185">Reference proteome</keyword>
<dbReference type="PANTHER" id="PTHR33505:SF4">
    <property type="entry name" value="PROTEIN PREY, MITOCHONDRIAL"/>
    <property type="match status" value="1"/>
</dbReference>
<evidence type="ECO:0000313" key="2">
    <source>
        <dbReference type="EMBL" id="GHA47237.1"/>
    </source>
</evidence>
<organism evidence="2 3">
    <name type="scientific">Paramylibacter ulvae</name>
    <dbReference type="NCBI Taxonomy" id="1651968"/>
    <lineage>
        <taxon>Bacteria</taxon>
        <taxon>Pseudomonadati</taxon>
        <taxon>Pseudomonadota</taxon>
        <taxon>Alphaproteobacteria</taxon>
        <taxon>Rhodobacterales</taxon>
        <taxon>Paracoccaceae</taxon>
        <taxon>Paramylibacter</taxon>
    </lineage>
</organism>
<dbReference type="Pfam" id="PF03966">
    <property type="entry name" value="Trm112p"/>
    <property type="match status" value="1"/>
</dbReference>
<reference evidence="3" key="1">
    <citation type="journal article" date="2019" name="Int. J. Syst. Evol. Microbiol.">
        <title>The Global Catalogue of Microorganisms (GCM) 10K type strain sequencing project: providing services to taxonomists for standard genome sequencing and annotation.</title>
        <authorList>
            <consortium name="The Broad Institute Genomics Platform"/>
            <consortium name="The Broad Institute Genome Sequencing Center for Infectious Disease"/>
            <person name="Wu L."/>
            <person name="Ma J."/>
        </authorList>
    </citation>
    <scope>NUCLEOTIDE SEQUENCE [LARGE SCALE GENOMIC DNA]</scope>
    <source>
        <strain evidence="3">KCTC 32465</strain>
    </source>
</reference>